<dbReference type="Pfam" id="PF00497">
    <property type="entry name" value="SBP_bac_3"/>
    <property type="match status" value="1"/>
</dbReference>
<evidence type="ECO:0000313" key="6">
    <source>
        <dbReference type="Proteomes" id="UP000567186"/>
    </source>
</evidence>
<dbReference type="AlphaFoldDB" id="A0A7Y0RE40"/>
<evidence type="ECO:0000259" key="4">
    <source>
        <dbReference type="SMART" id="SM00062"/>
    </source>
</evidence>
<accession>A0A7Y0RE40</accession>
<dbReference type="RefSeq" id="WP_135953198.1">
    <property type="nucleotide sequence ID" value="NZ_JABCKY010000004.1"/>
</dbReference>
<dbReference type="SMART" id="SM00062">
    <property type="entry name" value="PBPb"/>
    <property type="match status" value="1"/>
</dbReference>
<comment type="similarity">
    <text evidence="1">Belongs to the bacterial solute-binding protein 3 family.</text>
</comment>
<proteinExistence type="inferred from homology"/>
<feature type="chain" id="PRO_5031532050" evidence="3">
    <location>
        <begin position="25"/>
        <end position="272"/>
    </location>
</feature>
<dbReference type="PANTHER" id="PTHR35936">
    <property type="entry name" value="MEMBRANE-BOUND LYTIC MUREIN TRANSGLYCOSYLASE F"/>
    <property type="match status" value="1"/>
</dbReference>
<sequence length="272" mass="29517">MKIKTIATVLTAVLGASFASQALADKLDDIINSETLRCAVTLDFPPMGFRDDNNEPAGFDVDYCNDLAEALGVEAEIVGTPFPDRIPAILSGRADVIVASTSDTLGRAQVVGMSIPYFAFQMVVLTREDADIDSYEDLEGRPVGNTSGTFEAMALEKDVKKWADEDGTFRSYQSQNDTILAVAQGHIDATVVTNTVASSTLKAGKYEGLKIAGDAPYVTDFVSLAAKRDEYGLLNYLNLFIHQQVRTGRYAELYDKWVGGEPVNLTVPGVYY</sequence>
<dbReference type="Proteomes" id="UP000567186">
    <property type="component" value="Unassembled WGS sequence"/>
</dbReference>
<dbReference type="SUPFAM" id="SSF53850">
    <property type="entry name" value="Periplasmic binding protein-like II"/>
    <property type="match status" value="1"/>
</dbReference>
<dbReference type="InterPro" id="IPR001638">
    <property type="entry name" value="Solute-binding_3/MltF_N"/>
</dbReference>
<protein>
    <submittedName>
        <fullName evidence="5">Transporter substrate-binding domain-containing protein</fullName>
    </submittedName>
</protein>
<name>A0A7Y0RE40_9GAMM</name>
<organism evidence="5 6">
    <name type="scientific">Marinobacter orientalis</name>
    <dbReference type="NCBI Taxonomy" id="1928859"/>
    <lineage>
        <taxon>Bacteria</taxon>
        <taxon>Pseudomonadati</taxon>
        <taxon>Pseudomonadota</taxon>
        <taxon>Gammaproteobacteria</taxon>
        <taxon>Pseudomonadales</taxon>
        <taxon>Marinobacteraceae</taxon>
        <taxon>Marinobacter</taxon>
    </lineage>
</organism>
<evidence type="ECO:0000256" key="2">
    <source>
        <dbReference type="ARBA" id="ARBA00022729"/>
    </source>
</evidence>
<dbReference type="CDD" id="cd13696">
    <property type="entry name" value="PBP2_Atu4678_like"/>
    <property type="match status" value="1"/>
</dbReference>
<feature type="signal peptide" evidence="3">
    <location>
        <begin position="1"/>
        <end position="24"/>
    </location>
</feature>
<evidence type="ECO:0000256" key="1">
    <source>
        <dbReference type="ARBA" id="ARBA00010333"/>
    </source>
</evidence>
<dbReference type="Gene3D" id="3.40.190.10">
    <property type="entry name" value="Periplasmic binding protein-like II"/>
    <property type="match status" value="2"/>
</dbReference>
<dbReference type="EMBL" id="JABCKY010000004">
    <property type="protein sequence ID" value="NMT64543.1"/>
    <property type="molecule type" value="Genomic_DNA"/>
</dbReference>
<keyword evidence="6" id="KW-1185">Reference proteome</keyword>
<comment type="caution">
    <text evidence="5">The sequence shown here is derived from an EMBL/GenBank/DDBJ whole genome shotgun (WGS) entry which is preliminary data.</text>
</comment>
<keyword evidence="2 3" id="KW-0732">Signal</keyword>
<evidence type="ECO:0000313" key="5">
    <source>
        <dbReference type="EMBL" id="NMT64543.1"/>
    </source>
</evidence>
<gene>
    <name evidence="5" type="ORF">HIU99_13160</name>
</gene>
<feature type="domain" description="Solute-binding protein family 3/N-terminal" evidence="4">
    <location>
        <begin position="35"/>
        <end position="261"/>
    </location>
</feature>
<reference evidence="5 6" key="1">
    <citation type="submission" date="2020-04" db="EMBL/GenBank/DDBJ databases">
        <title>Marinobacter oceani sp. nov., isolated from marine solar saltern.</title>
        <authorList>
            <person name="Chen X.-Y."/>
        </authorList>
    </citation>
    <scope>NUCLEOTIDE SEQUENCE [LARGE SCALE GENOMIC DNA]</scope>
    <source>
        <strain evidence="5 6">W62</strain>
    </source>
</reference>
<dbReference type="OrthoDB" id="7241844at2"/>
<evidence type="ECO:0000256" key="3">
    <source>
        <dbReference type="SAM" id="SignalP"/>
    </source>
</evidence>
<dbReference type="PANTHER" id="PTHR35936:SF38">
    <property type="entry name" value="GLUTAMINE-BINDING PERIPLASMIC PROTEIN"/>
    <property type="match status" value="1"/>
</dbReference>